<dbReference type="STRING" id="299467.A0A443S6E8"/>
<comment type="caution">
    <text evidence="4">The sequence shown here is derived from an EMBL/GenBank/DDBJ whole genome shotgun (WGS) entry which is preliminary data.</text>
</comment>
<evidence type="ECO:0000256" key="3">
    <source>
        <dbReference type="SAM" id="MobiDB-lite"/>
    </source>
</evidence>
<dbReference type="SUPFAM" id="SSF52058">
    <property type="entry name" value="L domain-like"/>
    <property type="match status" value="1"/>
</dbReference>
<dbReference type="PROSITE" id="PS51450">
    <property type="entry name" value="LRR"/>
    <property type="match status" value="1"/>
</dbReference>
<feature type="region of interest" description="Disordered" evidence="3">
    <location>
        <begin position="1"/>
        <end position="112"/>
    </location>
</feature>
<feature type="compositionally biased region" description="Low complexity" evidence="3">
    <location>
        <begin position="32"/>
        <end position="57"/>
    </location>
</feature>
<dbReference type="InterPro" id="IPR003591">
    <property type="entry name" value="Leu-rich_rpt_typical-subtyp"/>
</dbReference>
<keyword evidence="2" id="KW-0677">Repeat</keyword>
<dbReference type="VEuPathDB" id="VectorBase:LDEU008928"/>
<dbReference type="InterPro" id="IPR050216">
    <property type="entry name" value="LRR_domain-containing"/>
</dbReference>
<dbReference type="PANTHER" id="PTHR48051:SF1">
    <property type="entry name" value="RAS SUPPRESSOR PROTEIN 1"/>
    <property type="match status" value="1"/>
</dbReference>
<proteinExistence type="predicted"/>
<evidence type="ECO:0000313" key="5">
    <source>
        <dbReference type="Proteomes" id="UP000288716"/>
    </source>
</evidence>
<dbReference type="SMART" id="SM00369">
    <property type="entry name" value="LRR_TYP"/>
    <property type="match status" value="3"/>
</dbReference>
<name>A0A443S6E8_9ACAR</name>
<dbReference type="PANTHER" id="PTHR48051">
    <property type="match status" value="1"/>
</dbReference>
<dbReference type="AlphaFoldDB" id="A0A443S6E8"/>
<accession>A0A443S6E8</accession>
<dbReference type="InterPro" id="IPR032675">
    <property type="entry name" value="LRR_dom_sf"/>
</dbReference>
<dbReference type="Pfam" id="PF13855">
    <property type="entry name" value="LRR_8"/>
    <property type="match status" value="1"/>
</dbReference>
<dbReference type="EMBL" id="NCKV01007101">
    <property type="protein sequence ID" value="RWS23112.1"/>
    <property type="molecule type" value="Genomic_DNA"/>
</dbReference>
<dbReference type="Proteomes" id="UP000288716">
    <property type="component" value="Unassembled WGS sequence"/>
</dbReference>
<evidence type="ECO:0000256" key="2">
    <source>
        <dbReference type="ARBA" id="ARBA00022737"/>
    </source>
</evidence>
<feature type="compositionally biased region" description="Basic and acidic residues" evidence="3">
    <location>
        <begin position="73"/>
        <end position="84"/>
    </location>
</feature>
<gene>
    <name evidence="4" type="ORF">B4U80_09201</name>
</gene>
<reference evidence="4 5" key="1">
    <citation type="journal article" date="2018" name="Gigascience">
        <title>Genomes of trombidid mites reveal novel predicted allergens and laterally-transferred genes associated with secondary metabolism.</title>
        <authorList>
            <person name="Dong X."/>
            <person name="Chaisiri K."/>
            <person name="Xia D."/>
            <person name="Armstrong S.D."/>
            <person name="Fang Y."/>
            <person name="Donnelly M.J."/>
            <person name="Kadowaki T."/>
            <person name="McGarry J.W."/>
            <person name="Darby A.C."/>
            <person name="Makepeace B.L."/>
        </authorList>
    </citation>
    <scope>NUCLEOTIDE SEQUENCE [LARGE SCALE GENOMIC DNA]</scope>
    <source>
        <strain evidence="4">UoL-UT</strain>
    </source>
</reference>
<feature type="compositionally biased region" description="Basic and acidic residues" evidence="3">
    <location>
        <begin position="7"/>
        <end position="19"/>
    </location>
</feature>
<sequence length="223" mass="24629">MRKHVKREKEKEKEKDTAAERLFAGEVPQPGPSTSPTAPSPSRSPSSPESEGGPSAGTAIAAEEEPQPSTSKEAAKERKWREVTEGAAVRPKQVMVTHPGGKPKPIKPRKKHSLQADLDVEKEFQRCKEEGSTRLDLTKCSITTLPTSVKELSHLVEFYLYQNKLVTLPADIGNLVNLQMLAVNENSLTSLPDTLAGLKQLKVLDLRHNKLNEVCILQYNSFL</sequence>
<protein>
    <submittedName>
        <fullName evidence="4">Leucine-rich repeat protein soc-2-like protein</fullName>
    </submittedName>
</protein>
<dbReference type="OrthoDB" id="676979at2759"/>
<dbReference type="Gene3D" id="3.80.10.10">
    <property type="entry name" value="Ribonuclease Inhibitor"/>
    <property type="match status" value="1"/>
</dbReference>
<evidence type="ECO:0000256" key="1">
    <source>
        <dbReference type="ARBA" id="ARBA00022614"/>
    </source>
</evidence>
<feature type="non-terminal residue" evidence="4">
    <location>
        <position position="223"/>
    </location>
</feature>
<dbReference type="InterPro" id="IPR001611">
    <property type="entry name" value="Leu-rich_rpt"/>
</dbReference>
<dbReference type="GO" id="GO:0005737">
    <property type="term" value="C:cytoplasm"/>
    <property type="evidence" value="ECO:0007669"/>
    <property type="project" value="TreeGrafter"/>
</dbReference>
<evidence type="ECO:0000313" key="4">
    <source>
        <dbReference type="EMBL" id="RWS23112.1"/>
    </source>
</evidence>
<keyword evidence="1" id="KW-0433">Leucine-rich repeat</keyword>
<organism evidence="4 5">
    <name type="scientific">Leptotrombidium deliense</name>
    <dbReference type="NCBI Taxonomy" id="299467"/>
    <lineage>
        <taxon>Eukaryota</taxon>
        <taxon>Metazoa</taxon>
        <taxon>Ecdysozoa</taxon>
        <taxon>Arthropoda</taxon>
        <taxon>Chelicerata</taxon>
        <taxon>Arachnida</taxon>
        <taxon>Acari</taxon>
        <taxon>Acariformes</taxon>
        <taxon>Trombidiformes</taxon>
        <taxon>Prostigmata</taxon>
        <taxon>Anystina</taxon>
        <taxon>Parasitengona</taxon>
        <taxon>Trombiculoidea</taxon>
        <taxon>Trombiculidae</taxon>
        <taxon>Leptotrombidium</taxon>
    </lineage>
</organism>
<keyword evidence="5" id="KW-1185">Reference proteome</keyword>